<sequence length="147" mass="15006">MTQQPDLPDLAAQPCTHVAGDELSPADPTPGMSRQVALHTKSMWSGTVDTEAGAVSGWHHHGDHDTTLYVVSGRMRLESGPGGEVVVEAGPGDFLRVPAGAVHRESNPGDGTSRAVIVRCGSGTPTVNVEGPAPAATPAPPASTDDV</sequence>
<evidence type="ECO:0000259" key="2">
    <source>
        <dbReference type="Pfam" id="PF07883"/>
    </source>
</evidence>
<dbReference type="InterPro" id="IPR052535">
    <property type="entry name" value="Bacilysin_H2HPP_isomerase"/>
</dbReference>
<evidence type="ECO:0000256" key="1">
    <source>
        <dbReference type="SAM" id="MobiDB-lite"/>
    </source>
</evidence>
<proteinExistence type="predicted"/>
<dbReference type="InterPro" id="IPR013096">
    <property type="entry name" value="Cupin_2"/>
</dbReference>
<dbReference type="SUPFAM" id="SSF51182">
    <property type="entry name" value="RmlC-like cupins"/>
    <property type="match status" value="1"/>
</dbReference>
<feature type="domain" description="Cupin type-2" evidence="2">
    <location>
        <begin position="48"/>
        <end position="118"/>
    </location>
</feature>
<dbReference type="InterPro" id="IPR014710">
    <property type="entry name" value="RmlC-like_jellyroll"/>
</dbReference>
<dbReference type="PANTHER" id="PTHR40112:SF1">
    <property type="entry name" value="H2HPP ISOMERASE"/>
    <property type="match status" value="1"/>
</dbReference>
<dbReference type="EMBL" id="BAAARE010000002">
    <property type="protein sequence ID" value="GAA2471129.1"/>
    <property type="molecule type" value="Genomic_DNA"/>
</dbReference>
<reference evidence="4" key="1">
    <citation type="journal article" date="2019" name="Int. J. Syst. Evol. Microbiol.">
        <title>The Global Catalogue of Microorganisms (GCM) 10K type strain sequencing project: providing services to taxonomists for standard genome sequencing and annotation.</title>
        <authorList>
            <consortium name="The Broad Institute Genomics Platform"/>
            <consortium name="The Broad Institute Genome Sequencing Center for Infectious Disease"/>
            <person name="Wu L."/>
            <person name="Ma J."/>
        </authorList>
    </citation>
    <scope>NUCLEOTIDE SEQUENCE [LARGE SCALE GENOMIC DNA]</scope>
    <source>
        <strain evidence="4">JCM 16259</strain>
    </source>
</reference>
<protein>
    <recommendedName>
        <fullName evidence="2">Cupin type-2 domain-containing protein</fullName>
    </recommendedName>
</protein>
<dbReference type="RefSeq" id="WP_344252737.1">
    <property type="nucleotide sequence ID" value="NZ_BAAARE010000002.1"/>
</dbReference>
<evidence type="ECO:0000313" key="3">
    <source>
        <dbReference type="EMBL" id="GAA2471129.1"/>
    </source>
</evidence>
<accession>A0ABP5Y030</accession>
<comment type="caution">
    <text evidence="3">The sequence shown here is derived from an EMBL/GenBank/DDBJ whole genome shotgun (WGS) entry which is preliminary data.</text>
</comment>
<name>A0ABP5Y030_9MICO</name>
<gene>
    <name evidence="3" type="ORF">GCM10009858_05580</name>
</gene>
<dbReference type="PANTHER" id="PTHR40112">
    <property type="entry name" value="H2HPP ISOMERASE"/>
    <property type="match status" value="1"/>
</dbReference>
<dbReference type="Gene3D" id="2.60.120.10">
    <property type="entry name" value="Jelly Rolls"/>
    <property type="match status" value="1"/>
</dbReference>
<organism evidence="3 4">
    <name type="scientific">Terrabacter carboxydivorans</name>
    <dbReference type="NCBI Taxonomy" id="619730"/>
    <lineage>
        <taxon>Bacteria</taxon>
        <taxon>Bacillati</taxon>
        <taxon>Actinomycetota</taxon>
        <taxon>Actinomycetes</taxon>
        <taxon>Micrococcales</taxon>
        <taxon>Intrasporangiaceae</taxon>
        <taxon>Terrabacter</taxon>
    </lineage>
</organism>
<feature type="region of interest" description="Disordered" evidence="1">
    <location>
        <begin position="125"/>
        <end position="147"/>
    </location>
</feature>
<evidence type="ECO:0000313" key="4">
    <source>
        <dbReference type="Proteomes" id="UP001500730"/>
    </source>
</evidence>
<keyword evidence="4" id="KW-1185">Reference proteome</keyword>
<dbReference type="Proteomes" id="UP001500730">
    <property type="component" value="Unassembled WGS sequence"/>
</dbReference>
<dbReference type="InterPro" id="IPR011051">
    <property type="entry name" value="RmlC_Cupin_sf"/>
</dbReference>
<dbReference type="Pfam" id="PF07883">
    <property type="entry name" value="Cupin_2"/>
    <property type="match status" value="1"/>
</dbReference>